<evidence type="ECO:0000259" key="2">
    <source>
        <dbReference type="Pfam" id="PF10328"/>
    </source>
</evidence>
<keyword evidence="1" id="KW-0472">Membrane</keyword>
<feature type="transmembrane region" description="Helical" evidence="1">
    <location>
        <begin position="236"/>
        <end position="254"/>
    </location>
</feature>
<feature type="domain" description="7TM GPCR serpentine receptor class x (Srx)" evidence="2">
    <location>
        <begin position="38"/>
        <end position="226"/>
    </location>
</feature>
<accession>A0A0K0FC60</accession>
<feature type="transmembrane region" description="Helical" evidence="1">
    <location>
        <begin position="98"/>
        <end position="123"/>
    </location>
</feature>
<sequence length="324" mass="37884">MNSTTICHQDEFINFANSIDSVTIINNVGIGLIHFSLTIFFITTQILMFISFHKIPKERYHNTPLPLMRHHGIVSFIQQLCHLITSIRTIFFMKWTSIIVEIIGAIFESSFLCGVSLILVLSLNRCDLMYNYKFFPSISRKKFYLIATILCYVYFCLMMIFFLLPNNRLTFDLYFFEWDFVGDQCSAYYGFLIKKWAVYIPLIVSFILYVLTFYKIIYLRSLKQKSTYLYPEDIKIVINVVISYVLIIGVELFWNAQFFNIYATQVGALIPQILYIIISGANTTFTLFTVRDIRKSVFGTCCSKPIRQVSKLRNAQIKKINVLF</sequence>
<feature type="transmembrane region" description="Helical" evidence="1">
    <location>
        <begin position="143"/>
        <end position="164"/>
    </location>
</feature>
<dbReference type="InterPro" id="IPR019430">
    <property type="entry name" value="7TM_GPCR_serpentine_rcpt_Srx"/>
</dbReference>
<evidence type="ECO:0000256" key="1">
    <source>
        <dbReference type="SAM" id="Phobius"/>
    </source>
</evidence>
<dbReference type="Proteomes" id="UP000035680">
    <property type="component" value="Unassembled WGS sequence"/>
</dbReference>
<feature type="transmembrane region" description="Helical" evidence="1">
    <location>
        <begin position="32"/>
        <end position="52"/>
    </location>
</feature>
<proteinExistence type="predicted"/>
<feature type="transmembrane region" description="Helical" evidence="1">
    <location>
        <begin position="266"/>
        <end position="288"/>
    </location>
</feature>
<keyword evidence="1" id="KW-1133">Transmembrane helix</keyword>
<feature type="transmembrane region" description="Helical" evidence="1">
    <location>
        <begin position="196"/>
        <end position="216"/>
    </location>
</feature>
<reference evidence="4" key="2">
    <citation type="submission" date="2015-08" db="UniProtKB">
        <authorList>
            <consortium name="WormBaseParasite"/>
        </authorList>
    </citation>
    <scope>IDENTIFICATION</scope>
</reference>
<dbReference type="Pfam" id="PF10328">
    <property type="entry name" value="7TM_GPCR_Srx"/>
    <property type="match status" value="1"/>
</dbReference>
<evidence type="ECO:0000313" key="4">
    <source>
        <dbReference type="WBParaSite" id="SVE_0642400.1"/>
    </source>
</evidence>
<evidence type="ECO:0000313" key="3">
    <source>
        <dbReference type="Proteomes" id="UP000035680"/>
    </source>
</evidence>
<keyword evidence="1" id="KW-0812">Transmembrane</keyword>
<name>A0A0K0FC60_STRVS</name>
<feature type="transmembrane region" description="Helical" evidence="1">
    <location>
        <begin position="73"/>
        <end position="92"/>
    </location>
</feature>
<reference evidence="3" key="1">
    <citation type="submission" date="2014-07" db="EMBL/GenBank/DDBJ databases">
        <authorList>
            <person name="Martin A.A"/>
            <person name="De Silva N."/>
        </authorList>
    </citation>
    <scope>NUCLEOTIDE SEQUENCE</scope>
</reference>
<dbReference type="WBParaSite" id="SVE_0642400.1">
    <property type="protein sequence ID" value="SVE_0642400.1"/>
    <property type="gene ID" value="SVE_0642400"/>
</dbReference>
<dbReference type="SUPFAM" id="SSF81321">
    <property type="entry name" value="Family A G protein-coupled receptor-like"/>
    <property type="match status" value="1"/>
</dbReference>
<dbReference type="AlphaFoldDB" id="A0A0K0FC60"/>
<protein>
    <submittedName>
        <fullName evidence="4">7TM_GPCR_Srx domain-containing protein</fullName>
    </submittedName>
</protein>
<organism evidence="3 4">
    <name type="scientific">Strongyloides venezuelensis</name>
    <name type="common">Threadworm</name>
    <dbReference type="NCBI Taxonomy" id="75913"/>
    <lineage>
        <taxon>Eukaryota</taxon>
        <taxon>Metazoa</taxon>
        <taxon>Ecdysozoa</taxon>
        <taxon>Nematoda</taxon>
        <taxon>Chromadorea</taxon>
        <taxon>Rhabditida</taxon>
        <taxon>Tylenchina</taxon>
        <taxon>Panagrolaimomorpha</taxon>
        <taxon>Strongyloidoidea</taxon>
        <taxon>Strongyloididae</taxon>
        <taxon>Strongyloides</taxon>
    </lineage>
</organism>
<keyword evidence="3" id="KW-1185">Reference proteome</keyword>